<proteinExistence type="predicted"/>
<evidence type="ECO:0000256" key="1">
    <source>
        <dbReference type="SAM" id="MobiDB-lite"/>
    </source>
</evidence>
<dbReference type="InterPro" id="IPR043128">
    <property type="entry name" value="Rev_trsase/Diguanyl_cyclase"/>
</dbReference>
<dbReference type="PANTHER" id="PTHR24559">
    <property type="entry name" value="TRANSPOSON TY3-I GAG-POL POLYPROTEIN"/>
    <property type="match status" value="1"/>
</dbReference>
<name>A0AAE1VYU7_9SOLA</name>
<reference evidence="3" key="1">
    <citation type="submission" date="2023-12" db="EMBL/GenBank/DDBJ databases">
        <title>Genome assembly of Anisodus tanguticus.</title>
        <authorList>
            <person name="Wang Y.-J."/>
        </authorList>
    </citation>
    <scope>NUCLEOTIDE SEQUENCE</scope>
    <source>
        <strain evidence="3">KB-2021</strain>
        <tissue evidence="3">Leaf</tissue>
    </source>
</reference>
<dbReference type="EMBL" id="JAVYJV010000001">
    <property type="protein sequence ID" value="KAK4380215.1"/>
    <property type="molecule type" value="Genomic_DNA"/>
</dbReference>
<dbReference type="Gene3D" id="3.10.10.10">
    <property type="entry name" value="HIV Type 1 Reverse Transcriptase, subunit A, domain 1"/>
    <property type="match status" value="1"/>
</dbReference>
<sequence length="432" mass="49070">MPPKKATAAQKGNSTAGDTSRIQRVTRSRTQSMPETMPQSTSSASSPPPEAPDPGSTLSYIFPLVANRIGIESEPIEPFEVATPVGDSVIAERVYKNYSVVIYSRHTLADLIELDMADFDVIIGMDWLTSCFANVDCGEKLVLFQFPGEPVIEWKGNAASPRGKFISYLKARKMVRKGCIYHLVRVHDTEAEVPALQSVPVVSEFPDIFPDDLPGLPPEREVDFSIDVLSGTQPISIPPYRMAPAELEELKEQLRDLLEKGFIRPSTSPWGAPVLFVPKKDGTWRMCIYSQVVNNITVKYRFPMPRLDDLLYKLSGAQLFSKIDLRSGYHELKVKEVDITKIAFRTRYGHFEFYVMSFILTNAPVAFMDLMKRVFKAYLDLFIIIFIYDILVYSRSETDHAEYLRIVLRTLQDRELYDKFSKCEFWLKSVAS</sequence>
<dbReference type="InterPro" id="IPR043502">
    <property type="entry name" value="DNA/RNA_pol_sf"/>
</dbReference>
<feature type="region of interest" description="Disordered" evidence="1">
    <location>
        <begin position="1"/>
        <end position="54"/>
    </location>
</feature>
<gene>
    <name evidence="3" type="ORF">RND71_002077</name>
</gene>
<evidence type="ECO:0000313" key="4">
    <source>
        <dbReference type="Proteomes" id="UP001291623"/>
    </source>
</evidence>
<protein>
    <recommendedName>
        <fullName evidence="2">Reverse transcriptase domain-containing protein</fullName>
    </recommendedName>
</protein>
<feature type="domain" description="Reverse transcriptase" evidence="2">
    <location>
        <begin position="277"/>
        <end position="427"/>
    </location>
</feature>
<keyword evidence="4" id="KW-1185">Reference proteome</keyword>
<dbReference type="InterPro" id="IPR000477">
    <property type="entry name" value="RT_dom"/>
</dbReference>
<dbReference type="AlphaFoldDB" id="A0AAE1VYU7"/>
<accession>A0AAE1VYU7</accession>
<evidence type="ECO:0000313" key="3">
    <source>
        <dbReference type="EMBL" id="KAK4380215.1"/>
    </source>
</evidence>
<dbReference type="Gene3D" id="3.30.70.270">
    <property type="match status" value="1"/>
</dbReference>
<feature type="compositionally biased region" description="Polar residues" evidence="1">
    <location>
        <begin position="10"/>
        <end position="34"/>
    </location>
</feature>
<dbReference type="CDD" id="cd00303">
    <property type="entry name" value="retropepsin_like"/>
    <property type="match status" value="1"/>
</dbReference>
<dbReference type="CDD" id="cd01647">
    <property type="entry name" value="RT_LTR"/>
    <property type="match status" value="1"/>
</dbReference>
<evidence type="ECO:0000259" key="2">
    <source>
        <dbReference type="Pfam" id="PF00078"/>
    </source>
</evidence>
<dbReference type="Pfam" id="PF08284">
    <property type="entry name" value="RVP_2"/>
    <property type="match status" value="1"/>
</dbReference>
<dbReference type="SUPFAM" id="SSF56672">
    <property type="entry name" value="DNA/RNA polymerases"/>
    <property type="match status" value="1"/>
</dbReference>
<dbReference type="InterPro" id="IPR053134">
    <property type="entry name" value="RNA-dir_DNA_polymerase"/>
</dbReference>
<dbReference type="Proteomes" id="UP001291623">
    <property type="component" value="Unassembled WGS sequence"/>
</dbReference>
<comment type="caution">
    <text evidence="3">The sequence shown here is derived from an EMBL/GenBank/DDBJ whole genome shotgun (WGS) entry which is preliminary data.</text>
</comment>
<dbReference type="InterPro" id="IPR021109">
    <property type="entry name" value="Peptidase_aspartic_dom_sf"/>
</dbReference>
<organism evidence="3 4">
    <name type="scientific">Anisodus tanguticus</name>
    <dbReference type="NCBI Taxonomy" id="243964"/>
    <lineage>
        <taxon>Eukaryota</taxon>
        <taxon>Viridiplantae</taxon>
        <taxon>Streptophyta</taxon>
        <taxon>Embryophyta</taxon>
        <taxon>Tracheophyta</taxon>
        <taxon>Spermatophyta</taxon>
        <taxon>Magnoliopsida</taxon>
        <taxon>eudicotyledons</taxon>
        <taxon>Gunneridae</taxon>
        <taxon>Pentapetalae</taxon>
        <taxon>asterids</taxon>
        <taxon>lamiids</taxon>
        <taxon>Solanales</taxon>
        <taxon>Solanaceae</taxon>
        <taxon>Solanoideae</taxon>
        <taxon>Hyoscyameae</taxon>
        <taxon>Anisodus</taxon>
    </lineage>
</organism>
<dbReference type="Pfam" id="PF00078">
    <property type="entry name" value="RVT_1"/>
    <property type="match status" value="1"/>
</dbReference>
<dbReference type="Gene3D" id="2.40.70.10">
    <property type="entry name" value="Acid Proteases"/>
    <property type="match status" value="1"/>
</dbReference>
<dbReference type="PANTHER" id="PTHR24559:SF444">
    <property type="entry name" value="REVERSE TRANSCRIPTASE DOMAIN-CONTAINING PROTEIN"/>
    <property type="match status" value="1"/>
</dbReference>